<keyword evidence="8" id="KW-0520">NAD</keyword>
<comment type="catalytic activity">
    <reaction evidence="10">
        <text>(R)-2-hydroxyglutarate + NAD(+) = 2-oxoglutarate + NADH + H(+)</text>
        <dbReference type="Rhea" id="RHEA:49612"/>
        <dbReference type="ChEBI" id="CHEBI:15378"/>
        <dbReference type="ChEBI" id="CHEBI:15801"/>
        <dbReference type="ChEBI" id="CHEBI:16810"/>
        <dbReference type="ChEBI" id="CHEBI:57540"/>
        <dbReference type="ChEBI" id="CHEBI:57945"/>
        <dbReference type="EC" id="1.1.1.399"/>
    </reaction>
</comment>
<comment type="similarity">
    <text evidence="3 12">Belongs to the D-isomer specific 2-hydroxyacid dehydrogenase family.</text>
</comment>
<dbReference type="Pfam" id="PF02826">
    <property type="entry name" value="2-Hacid_dh_C"/>
    <property type="match status" value="1"/>
</dbReference>
<dbReference type="InterPro" id="IPR050418">
    <property type="entry name" value="D-iso_2-hydroxyacid_DH_PdxB"/>
</dbReference>
<dbReference type="CDD" id="cd12176">
    <property type="entry name" value="PGDH_3"/>
    <property type="match status" value="1"/>
</dbReference>
<dbReference type="Gene3D" id="3.30.70.260">
    <property type="match status" value="1"/>
</dbReference>
<evidence type="ECO:0000256" key="4">
    <source>
        <dbReference type="ARBA" id="ARBA00013001"/>
    </source>
</evidence>
<dbReference type="PROSITE" id="PS51671">
    <property type="entry name" value="ACT"/>
    <property type="match status" value="1"/>
</dbReference>
<dbReference type="Proteomes" id="UP000615326">
    <property type="component" value="Unassembled WGS sequence"/>
</dbReference>
<evidence type="ECO:0000256" key="3">
    <source>
        <dbReference type="ARBA" id="ARBA00005854"/>
    </source>
</evidence>
<dbReference type="NCBIfam" id="NF008759">
    <property type="entry name" value="PRK11790.1"/>
    <property type="match status" value="1"/>
</dbReference>
<dbReference type="RefSeq" id="WP_173575777.1">
    <property type="nucleotide sequence ID" value="NZ_WOSW01000001.1"/>
</dbReference>
<dbReference type="PANTHER" id="PTHR43761">
    <property type="entry name" value="D-ISOMER SPECIFIC 2-HYDROXYACID DEHYDROGENASE FAMILY PROTEIN (AFU_ORTHOLOGUE AFUA_1G13630)"/>
    <property type="match status" value="1"/>
</dbReference>
<comment type="function">
    <text evidence="1">Catalyzes the reversible oxidation of 3-phospho-D-glycerate to 3-phosphonooxypyruvate, the first step of the phosphorylated L-serine biosynthesis pathway. Also catalyzes the reversible oxidation of 2-hydroxyglutarate to 2-oxoglutarate.</text>
</comment>
<dbReference type="SUPFAM" id="SSF52283">
    <property type="entry name" value="Formate/glycerate dehydrogenase catalytic domain-like"/>
    <property type="match status" value="1"/>
</dbReference>
<dbReference type="InterPro" id="IPR045865">
    <property type="entry name" value="ACT-like_dom_sf"/>
</dbReference>
<dbReference type="InterPro" id="IPR029752">
    <property type="entry name" value="D-isomer_DH_CS1"/>
</dbReference>
<dbReference type="SUPFAM" id="SSF55021">
    <property type="entry name" value="ACT-like"/>
    <property type="match status" value="1"/>
</dbReference>
<dbReference type="SUPFAM" id="SSF51735">
    <property type="entry name" value="NAD(P)-binding Rossmann-fold domains"/>
    <property type="match status" value="1"/>
</dbReference>
<dbReference type="InterPro" id="IPR029753">
    <property type="entry name" value="D-isomer_DH_CS"/>
</dbReference>
<dbReference type="EC" id="1.1.1.95" evidence="5"/>
<comment type="pathway">
    <text evidence="2">Amino-acid biosynthesis; L-serine biosynthesis; L-serine from 3-phospho-D-glycerate: step 1/3.</text>
</comment>
<dbReference type="PROSITE" id="PS00671">
    <property type="entry name" value="D_2_HYDROXYACID_DH_3"/>
    <property type="match status" value="1"/>
</dbReference>
<evidence type="ECO:0000256" key="1">
    <source>
        <dbReference type="ARBA" id="ARBA00003800"/>
    </source>
</evidence>
<dbReference type="InterPro" id="IPR006140">
    <property type="entry name" value="D-isomer_DH_NAD-bd"/>
</dbReference>
<dbReference type="CDD" id="cd04901">
    <property type="entry name" value="ACT_3PGDH"/>
    <property type="match status" value="1"/>
</dbReference>
<comment type="caution">
    <text evidence="14">The sequence shown here is derived from an EMBL/GenBank/DDBJ whole genome shotgun (WGS) entry which is preliminary data.</text>
</comment>
<dbReference type="GO" id="GO:0004617">
    <property type="term" value="F:phosphoglycerate dehydrogenase activity"/>
    <property type="evidence" value="ECO:0007669"/>
    <property type="project" value="UniProtKB-EC"/>
</dbReference>
<evidence type="ECO:0000256" key="9">
    <source>
        <dbReference type="ARBA" id="ARBA00030455"/>
    </source>
</evidence>
<evidence type="ECO:0000256" key="2">
    <source>
        <dbReference type="ARBA" id="ARBA00005216"/>
    </source>
</evidence>
<dbReference type="PROSITE" id="PS00065">
    <property type="entry name" value="D_2_HYDROXYACID_DH_1"/>
    <property type="match status" value="1"/>
</dbReference>
<evidence type="ECO:0000256" key="5">
    <source>
        <dbReference type="ARBA" id="ARBA00013143"/>
    </source>
</evidence>
<evidence type="ECO:0000256" key="6">
    <source>
        <dbReference type="ARBA" id="ARBA00021582"/>
    </source>
</evidence>
<feature type="domain" description="ACT" evidence="13">
    <location>
        <begin position="341"/>
        <end position="415"/>
    </location>
</feature>
<dbReference type="InterPro" id="IPR002912">
    <property type="entry name" value="ACT_dom"/>
</dbReference>
<proteinExistence type="inferred from homology"/>
<reference evidence="14 15" key="1">
    <citation type="journal article" date="2020" name="Int. J. Syst. Evol. Microbiol.">
        <title>Novel acetic acid bacteria from cider fermentations: Acetobacter conturbans sp. nov. and Acetobacter fallax sp. nov.</title>
        <authorList>
            <person name="Sombolestani A.S."/>
            <person name="Cleenwerck I."/>
            <person name="Cnockaert M."/>
            <person name="Borremans W."/>
            <person name="Wieme A.D."/>
            <person name="De Vuyst L."/>
            <person name="Vandamme P."/>
        </authorList>
    </citation>
    <scope>NUCLEOTIDE SEQUENCE [LARGE SCALE GENOMIC DNA]</scope>
    <source>
        <strain evidence="14 15">LMG 1637</strain>
    </source>
</reference>
<gene>
    <name evidence="14" type="primary">serA</name>
    <name evidence="14" type="ORF">GOB84_01235</name>
</gene>
<name>A0ABX0K4D8_9PROT</name>
<evidence type="ECO:0000256" key="7">
    <source>
        <dbReference type="ARBA" id="ARBA00023002"/>
    </source>
</evidence>
<dbReference type="Pfam" id="PF00389">
    <property type="entry name" value="2-Hacid_dh"/>
    <property type="match status" value="1"/>
</dbReference>
<dbReference type="InterPro" id="IPR006139">
    <property type="entry name" value="D-isomer_2_OHA_DH_cat_dom"/>
</dbReference>
<sequence length="417" mass="45282">MIPHLSLPKDKIRILLLEGVHDSAVALLKASGYENVTRHKGALEGDALRHALEGVHVVGIRSRTQLTREVIEGADRLFAIGCFCIGTNQVNLDAAREGGVPVFNAPFSNTRSVAELVMGEIVMLMRRIFPRSAGCHEGRWDKSATNSWEVRGKTLGIVGYGSIGSQLSVLAEAFGMRVLYYDVIDKLGHGNAMACDTLENLLAESDVVSLHVPQLPTTANMIGREQIRQMKQGSFLINNARGNVVDLEAAAEALKSGHLLGAAIDVFPKEPKGPGDRFVSPLQEIDNVILSPHIGGSTAEAQERIGVEVARKLVEYSDIGSTLGAVNFPSVQLPQSPRGTRFMHVHRNVPGIMSKINELFLREGCNVTAQYLQTDGEIGYVVVDAETAGDTDKDNRLLEMLRDLDGTVRARLLYQGS</sequence>
<dbReference type="Pfam" id="PF22629">
    <property type="entry name" value="ACT_AHAS_ss"/>
    <property type="match status" value="1"/>
</dbReference>
<keyword evidence="15" id="KW-1185">Reference proteome</keyword>
<dbReference type="Gene3D" id="3.40.50.720">
    <property type="entry name" value="NAD(P)-binding Rossmann-like Domain"/>
    <property type="match status" value="2"/>
</dbReference>
<dbReference type="EC" id="1.1.1.399" evidence="4"/>
<evidence type="ECO:0000313" key="14">
    <source>
        <dbReference type="EMBL" id="NHO31201.1"/>
    </source>
</evidence>
<accession>A0ABX0K4D8</accession>
<evidence type="ECO:0000313" key="15">
    <source>
        <dbReference type="Proteomes" id="UP000615326"/>
    </source>
</evidence>
<dbReference type="PANTHER" id="PTHR43761:SF1">
    <property type="entry name" value="D-ISOMER SPECIFIC 2-HYDROXYACID DEHYDROGENASE CATALYTIC DOMAIN-CONTAINING PROTEIN-RELATED"/>
    <property type="match status" value="1"/>
</dbReference>
<dbReference type="InterPro" id="IPR036291">
    <property type="entry name" value="NAD(P)-bd_dom_sf"/>
</dbReference>
<evidence type="ECO:0000256" key="10">
    <source>
        <dbReference type="ARBA" id="ARBA00048126"/>
    </source>
</evidence>
<organism evidence="14 15">
    <name type="scientific">Acetobacter fallax</name>
    <dbReference type="NCBI Taxonomy" id="1737473"/>
    <lineage>
        <taxon>Bacteria</taxon>
        <taxon>Pseudomonadati</taxon>
        <taxon>Pseudomonadota</taxon>
        <taxon>Alphaproteobacteria</taxon>
        <taxon>Acetobacterales</taxon>
        <taxon>Acetobacteraceae</taxon>
        <taxon>Acetobacter</taxon>
    </lineage>
</organism>
<evidence type="ECO:0000256" key="12">
    <source>
        <dbReference type="RuleBase" id="RU003719"/>
    </source>
</evidence>
<dbReference type="EMBL" id="WOSW01000001">
    <property type="protein sequence ID" value="NHO31201.1"/>
    <property type="molecule type" value="Genomic_DNA"/>
</dbReference>
<keyword evidence="7 12" id="KW-0560">Oxidoreductase</keyword>
<comment type="catalytic activity">
    <reaction evidence="11">
        <text>(2R)-3-phosphoglycerate + NAD(+) = 3-phosphooxypyruvate + NADH + H(+)</text>
        <dbReference type="Rhea" id="RHEA:12641"/>
        <dbReference type="ChEBI" id="CHEBI:15378"/>
        <dbReference type="ChEBI" id="CHEBI:18110"/>
        <dbReference type="ChEBI" id="CHEBI:57540"/>
        <dbReference type="ChEBI" id="CHEBI:57945"/>
        <dbReference type="ChEBI" id="CHEBI:58272"/>
        <dbReference type="EC" id="1.1.1.95"/>
    </reaction>
</comment>
<evidence type="ECO:0000259" key="13">
    <source>
        <dbReference type="PROSITE" id="PS51671"/>
    </source>
</evidence>
<evidence type="ECO:0000256" key="8">
    <source>
        <dbReference type="ARBA" id="ARBA00023027"/>
    </source>
</evidence>
<dbReference type="PROSITE" id="PS00670">
    <property type="entry name" value="D_2_HYDROXYACID_DH_2"/>
    <property type="match status" value="1"/>
</dbReference>
<protein>
    <recommendedName>
        <fullName evidence="6">D-3-phosphoglycerate dehydrogenase</fullName>
        <ecNumber evidence="4">1.1.1.399</ecNumber>
        <ecNumber evidence="5">1.1.1.95</ecNumber>
    </recommendedName>
    <alternativeName>
        <fullName evidence="9">2-oxoglutarate reductase</fullName>
    </alternativeName>
</protein>
<evidence type="ECO:0000256" key="11">
    <source>
        <dbReference type="ARBA" id="ARBA00048731"/>
    </source>
</evidence>
<dbReference type="InterPro" id="IPR054480">
    <property type="entry name" value="AHAS_small-like_ACT"/>
</dbReference>